<gene>
    <name evidence="2" type="ORF">BC938DRAFT_477883</name>
</gene>
<dbReference type="InterPro" id="IPR049945">
    <property type="entry name" value="AAA_22"/>
</dbReference>
<name>A0A433QNS6_9FUNG</name>
<protein>
    <recommendedName>
        <fullName evidence="1">AAA+ ATPase domain-containing protein</fullName>
    </recommendedName>
</protein>
<dbReference type="InterPro" id="IPR003593">
    <property type="entry name" value="AAA+_ATPase"/>
</dbReference>
<accession>A0A433QNS6</accession>
<dbReference type="AlphaFoldDB" id="A0A433QNS6"/>
<dbReference type="SMART" id="SM00382">
    <property type="entry name" value="AAA"/>
    <property type="match status" value="1"/>
</dbReference>
<proteinExistence type="predicted"/>
<dbReference type="InterPro" id="IPR027417">
    <property type="entry name" value="P-loop_NTPase"/>
</dbReference>
<evidence type="ECO:0000313" key="3">
    <source>
        <dbReference type="Proteomes" id="UP000274822"/>
    </source>
</evidence>
<sequence>MPIHPIHLSPFTFTPRHALPASTSSRHHFLSSSSHCSPLIIISSRYEHFLTHRFLTERRKFAVGSEAYPMFNFFIEPKILGVFGSYLLQRQFCLLFGHRQSGKTTICQALIRWFQQHPEKFTELTGGNLDDFNIYVATFDSAVNADQGSEAFWRSVCKNLRRMDATRFSFDDDRVVSSETFVNFFAKRDHPSSKPIILIIDEASRLASVGGTISEAAKEITDEFISALRSLKNAHDYKLHAVALVGTESIRELLIVHNKPGASSQISPFTEEATWMAGREDKNVTVECSAPIFRSLILSSITIPQIGLSQIVPDENKLDPRWLLARTIEVDLCRKLLNLCLRHLYSPQALNTDKNPSEYAFQSEFTTVFRNLIPSAYPLLQYKILVEVKERDEDGVRNQRLDILVRDGNSLPSYGFELVVAASKKEFDEHCARAEKYGELHGCEMFMVNLCPKVMLREYFGERSYDLTPVNVVIDPDERKGIIRYAKNDEPVSITGSDWDMLFVQ</sequence>
<dbReference type="Gene3D" id="3.40.50.300">
    <property type="entry name" value="P-loop containing nucleotide triphosphate hydrolases"/>
    <property type="match status" value="1"/>
</dbReference>
<dbReference type="EMBL" id="RBNJ01002995">
    <property type="protein sequence ID" value="RUS31408.1"/>
    <property type="molecule type" value="Genomic_DNA"/>
</dbReference>
<feature type="domain" description="AAA+ ATPase" evidence="1">
    <location>
        <begin position="89"/>
        <end position="334"/>
    </location>
</feature>
<dbReference type="Proteomes" id="UP000274822">
    <property type="component" value="Unassembled WGS sequence"/>
</dbReference>
<organism evidence="2 3">
    <name type="scientific">Jimgerdemannia flammicorona</name>
    <dbReference type="NCBI Taxonomy" id="994334"/>
    <lineage>
        <taxon>Eukaryota</taxon>
        <taxon>Fungi</taxon>
        <taxon>Fungi incertae sedis</taxon>
        <taxon>Mucoromycota</taxon>
        <taxon>Mucoromycotina</taxon>
        <taxon>Endogonomycetes</taxon>
        <taxon>Endogonales</taxon>
        <taxon>Endogonaceae</taxon>
        <taxon>Jimgerdemannia</taxon>
    </lineage>
</organism>
<keyword evidence="3" id="KW-1185">Reference proteome</keyword>
<evidence type="ECO:0000313" key="2">
    <source>
        <dbReference type="EMBL" id="RUS31408.1"/>
    </source>
</evidence>
<comment type="caution">
    <text evidence="2">The sequence shown here is derived from an EMBL/GenBank/DDBJ whole genome shotgun (WGS) entry which is preliminary data.</text>
</comment>
<dbReference type="Pfam" id="PF13401">
    <property type="entry name" value="AAA_22"/>
    <property type="match status" value="1"/>
</dbReference>
<dbReference type="GO" id="GO:0016887">
    <property type="term" value="F:ATP hydrolysis activity"/>
    <property type="evidence" value="ECO:0007669"/>
    <property type="project" value="InterPro"/>
</dbReference>
<dbReference type="SUPFAM" id="SSF52540">
    <property type="entry name" value="P-loop containing nucleoside triphosphate hydrolases"/>
    <property type="match status" value="1"/>
</dbReference>
<reference evidence="2 3" key="1">
    <citation type="journal article" date="2018" name="New Phytol.">
        <title>Phylogenomics of Endogonaceae and evolution of mycorrhizas within Mucoromycota.</title>
        <authorList>
            <person name="Chang Y."/>
            <person name="Desiro A."/>
            <person name="Na H."/>
            <person name="Sandor L."/>
            <person name="Lipzen A."/>
            <person name="Clum A."/>
            <person name="Barry K."/>
            <person name="Grigoriev I.V."/>
            <person name="Martin F.M."/>
            <person name="Stajich J.E."/>
            <person name="Smith M.E."/>
            <person name="Bonito G."/>
            <person name="Spatafora J.W."/>
        </authorList>
    </citation>
    <scope>NUCLEOTIDE SEQUENCE [LARGE SCALE GENOMIC DNA]</scope>
    <source>
        <strain evidence="2 3">AD002</strain>
    </source>
</reference>
<evidence type="ECO:0000259" key="1">
    <source>
        <dbReference type="SMART" id="SM00382"/>
    </source>
</evidence>